<dbReference type="GO" id="GO:0004730">
    <property type="term" value="F:pseudouridylate synthase activity"/>
    <property type="evidence" value="ECO:0007669"/>
    <property type="project" value="InterPro"/>
</dbReference>
<evidence type="ECO:0000256" key="1">
    <source>
        <dbReference type="ARBA" id="ARBA00022723"/>
    </source>
</evidence>
<feature type="non-terminal residue" evidence="6">
    <location>
        <position position="360"/>
    </location>
</feature>
<dbReference type="OrthoDB" id="198885at2759"/>
<gene>
    <name evidence="6" type="ORF">CEUTPL_LOCUS12354</name>
</gene>
<evidence type="ECO:0000256" key="4">
    <source>
        <dbReference type="ARBA" id="ARBA00023239"/>
    </source>
</evidence>
<keyword evidence="5" id="KW-0326">Glycosidase</keyword>
<accession>A0A9N9MWI7</accession>
<dbReference type="InterPro" id="IPR007342">
    <property type="entry name" value="PsuG"/>
</dbReference>
<evidence type="ECO:0000256" key="3">
    <source>
        <dbReference type="ARBA" id="ARBA00023211"/>
    </source>
</evidence>
<dbReference type="InterPro" id="IPR022830">
    <property type="entry name" value="Indigdn_synthA-like"/>
</dbReference>
<keyword evidence="4" id="KW-0456">Lyase</keyword>
<dbReference type="SUPFAM" id="SSF110581">
    <property type="entry name" value="Indigoidine synthase A-like"/>
    <property type="match status" value="1"/>
</dbReference>
<dbReference type="Gene3D" id="3.40.1790.10">
    <property type="entry name" value="Indigoidine synthase domain"/>
    <property type="match status" value="1"/>
</dbReference>
<organism evidence="6 7">
    <name type="scientific">Ceutorhynchus assimilis</name>
    <name type="common">cabbage seed weevil</name>
    <dbReference type="NCBI Taxonomy" id="467358"/>
    <lineage>
        <taxon>Eukaryota</taxon>
        <taxon>Metazoa</taxon>
        <taxon>Ecdysozoa</taxon>
        <taxon>Arthropoda</taxon>
        <taxon>Hexapoda</taxon>
        <taxon>Insecta</taxon>
        <taxon>Pterygota</taxon>
        <taxon>Neoptera</taxon>
        <taxon>Endopterygota</taxon>
        <taxon>Coleoptera</taxon>
        <taxon>Polyphaga</taxon>
        <taxon>Cucujiformia</taxon>
        <taxon>Curculionidae</taxon>
        <taxon>Ceutorhynchinae</taxon>
        <taxon>Ceutorhynchus</taxon>
    </lineage>
</organism>
<keyword evidence="1" id="KW-0479">Metal-binding</keyword>
<dbReference type="PANTHER" id="PTHR42909">
    <property type="entry name" value="ZGC:136858"/>
    <property type="match status" value="1"/>
</dbReference>
<evidence type="ECO:0000256" key="2">
    <source>
        <dbReference type="ARBA" id="ARBA00022801"/>
    </source>
</evidence>
<sequence length="360" mass="38403">MFRFNSLVSCARNFSKINRNIFDVSEEVSQALSESKAVVALESTIITHGMPFPKNIECGLEVEGIVRAQGAVPATIALINGTIKVGLSKQDVEYLGDTKSSKPVKTSRRDFPYILSQKLNGGTTVSGTIIVCQQVGISIFATGGIGGVHRNASETFDISADLTELGRSNVAVISSGVKSILDIAKTLEYLETQGVFVATFGENRDFPAFYSRSSGCQAPYRVENASEAAKIVKSHQDLKLESGLLFAVPVPERYALDPESIDKIISQALAKADKTGIRGKEVTPFLLSEIATMSAGNSLETNIALIKNNAKVAAEIAVCLSKTDKAEDDGSLKTSPDKKPVIIGGSNLDCVAHLDADEIK</sequence>
<dbReference type="HAMAP" id="MF_01876">
    <property type="entry name" value="PsiMP_glycosidase"/>
    <property type="match status" value="1"/>
</dbReference>
<dbReference type="EMBL" id="OU892283">
    <property type="protein sequence ID" value="CAG9771932.1"/>
    <property type="molecule type" value="Genomic_DNA"/>
</dbReference>
<evidence type="ECO:0000313" key="7">
    <source>
        <dbReference type="Proteomes" id="UP001152799"/>
    </source>
</evidence>
<dbReference type="Pfam" id="PF04227">
    <property type="entry name" value="Indigoidine_A"/>
    <property type="match status" value="1"/>
</dbReference>
<dbReference type="PANTHER" id="PTHR42909:SF1">
    <property type="entry name" value="CARBOHYDRATE KINASE PFKB DOMAIN-CONTAINING PROTEIN"/>
    <property type="match status" value="1"/>
</dbReference>
<proteinExistence type="inferred from homology"/>
<dbReference type="GO" id="GO:0005737">
    <property type="term" value="C:cytoplasm"/>
    <property type="evidence" value="ECO:0007669"/>
    <property type="project" value="TreeGrafter"/>
</dbReference>
<dbReference type="AlphaFoldDB" id="A0A9N9MWI7"/>
<dbReference type="Proteomes" id="UP001152799">
    <property type="component" value="Chromosome 7"/>
</dbReference>
<keyword evidence="3" id="KW-0464">Manganese</keyword>
<dbReference type="GO" id="GO:0016798">
    <property type="term" value="F:hydrolase activity, acting on glycosyl bonds"/>
    <property type="evidence" value="ECO:0007669"/>
    <property type="project" value="UniProtKB-KW"/>
</dbReference>
<reference evidence="6" key="1">
    <citation type="submission" date="2022-01" db="EMBL/GenBank/DDBJ databases">
        <authorList>
            <person name="King R."/>
        </authorList>
    </citation>
    <scope>NUCLEOTIDE SEQUENCE</scope>
</reference>
<protein>
    <recommendedName>
        <fullName evidence="8">Pseudouridine-5'-phosphate glycosidase</fullName>
    </recommendedName>
</protein>
<name>A0A9N9MWI7_9CUCU</name>
<evidence type="ECO:0000313" key="6">
    <source>
        <dbReference type="EMBL" id="CAG9771932.1"/>
    </source>
</evidence>
<evidence type="ECO:0008006" key="8">
    <source>
        <dbReference type="Google" id="ProtNLM"/>
    </source>
</evidence>
<keyword evidence="2" id="KW-0378">Hydrolase</keyword>
<keyword evidence="7" id="KW-1185">Reference proteome</keyword>
<dbReference type="GO" id="GO:0046872">
    <property type="term" value="F:metal ion binding"/>
    <property type="evidence" value="ECO:0007669"/>
    <property type="project" value="UniProtKB-KW"/>
</dbReference>
<evidence type="ECO:0000256" key="5">
    <source>
        <dbReference type="ARBA" id="ARBA00023295"/>
    </source>
</evidence>